<gene>
    <name evidence="1" type="ORF">PLOB_00026512</name>
</gene>
<evidence type="ECO:0000313" key="1">
    <source>
        <dbReference type="EMBL" id="CAH3182245.1"/>
    </source>
</evidence>
<organism evidence="1 2">
    <name type="scientific">Porites lobata</name>
    <dbReference type="NCBI Taxonomy" id="104759"/>
    <lineage>
        <taxon>Eukaryota</taxon>
        <taxon>Metazoa</taxon>
        <taxon>Cnidaria</taxon>
        <taxon>Anthozoa</taxon>
        <taxon>Hexacorallia</taxon>
        <taxon>Scleractinia</taxon>
        <taxon>Fungiina</taxon>
        <taxon>Poritidae</taxon>
        <taxon>Porites</taxon>
    </lineage>
</organism>
<keyword evidence="2" id="KW-1185">Reference proteome</keyword>
<proteinExistence type="predicted"/>
<dbReference type="EMBL" id="CALNXK010000317">
    <property type="protein sequence ID" value="CAH3182245.1"/>
    <property type="molecule type" value="Genomic_DNA"/>
</dbReference>
<reference evidence="1 2" key="1">
    <citation type="submission" date="2022-05" db="EMBL/GenBank/DDBJ databases">
        <authorList>
            <consortium name="Genoscope - CEA"/>
            <person name="William W."/>
        </authorList>
    </citation>
    <scope>NUCLEOTIDE SEQUENCE [LARGE SCALE GENOMIC DNA]</scope>
</reference>
<protein>
    <submittedName>
        <fullName evidence="1">Uncharacterized protein</fullName>
    </submittedName>
</protein>
<name>A0ABN8RUL2_9CNID</name>
<sequence>MTGQHPFNFNQTGLNLLPSLGSPLGNPQQLLSQLQGLRAPQSNMGLGSFGQESYGRQRMQTTDDRFRRELRDFNHRERSLREPYMRSQGRDNYSSEIRDRVHGLMDREVLVDFLFPEMGSKRNEEKYGRENNGEAKLWYAQQRQIKVTCPI</sequence>
<evidence type="ECO:0000313" key="2">
    <source>
        <dbReference type="Proteomes" id="UP001159405"/>
    </source>
</evidence>
<accession>A0ABN8RUL2</accession>
<dbReference type="Proteomes" id="UP001159405">
    <property type="component" value="Unassembled WGS sequence"/>
</dbReference>
<comment type="caution">
    <text evidence="1">The sequence shown here is derived from an EMBL/GenBank/DDBJ whole genome shotgun (WGS) entry which is preliminary data.</text>
</comment>